<dbReference type="NCBIfam" id="NF011202">
    <property type="entry name" value="PRK14608.1"/>
    <property type="match status" value="1"/>
</dbReference>
<dbReference type="OrthoDB" id="9809438at2"/>
<dbReference type="InterPro" id="IPR004424">
    <property type="entry name" value="IspE"/>
</dbReference>
<keyword evidence="9" id="KW-0414">Isoprene biosynthesis</keyword>
<accession>A0A0D2JJQ7</accession>
<comment type="caution">
    <text evidence="12">The sequence shown here is derived from an EMBL/GenBank/DDBJ whole genome shotgun (WGS) entry which is preliminary data.</text>
</comment>
<keyword evidence="4 9" id="KW-0808">Transferase</keyword>
<reference evidence="12 13" key="1">
    <citation type="submission" date="2013-11" db="EMBL/GenBank/DDBJ databases">
        <title>Metagenomic analysis of a methanogenic consortium involved in long chain n-alkane degradation.</title>
        <authorList>
            <person name="Davidova I.A."/>
            <person name="Callaghan A.V."/>
            <person name="Wawrik B."/>
            <person name="Pruitt S."/>
            <person name="Marks C."/>
            <person name="Duncan K.E."/>
            <person name="Suflita J.M."/>
        </authorList>
    </citation>
    <scope>NUCLEOTIDE SEQUENCE [LARGE SCALE GENOMIC DNA]</scope>
    <source>
        <strain evidence="12 13">SPR</strain>
    </source>
</reference>
<keyword evidence="5 9" id="KW-0547">Nucleotide-binding</keyword>
<evidence type="ECO:0000256" key="1">
    <source>
        <dbReference type="ARBA" id="ARBA00009684"/>
    </source>
</evidence>
<comment type="catalytic activity">
    <reaction evidence="9">
        <text>4-CDP-2-C-methyl-D-erythritol + ATP = 4-CDP-2-C-methyl-D-erythritol 2-phosphate + ADP + H(+)</text>
        <dbReference type="Rhea" id="RHEA:18437"/>
        <dbReference type="ChEBI" id="CHEBI:15378"/>
        <dbReference type="ChEBI" id="CHEBI:30616"/>
        <dbReference type="ChEBI" id="CHEBI:57823"/>
        <dbReference type="ChEBI" id="CHEBI:57919"/>
        <dbReference type="ChEBI" id="CHEBI:456216"/>
        <dbReference type="EC" id="2.7.1.148"/>
    </reaction>
</comment>
<dbReference type="UniPathway" id="UPA00056">
    <property type="reaction ID" value="UER00094"/>
</dbReference>
<comment type="function">
    <text evidence="9">Catalyzes the phosphorylation of the position 2 hydroxy group of 4-diphosphocytidyl-2C-methyl-D-erythritol.</text>
</comment>
<dbReference type="InterPro" id="IPR020568">
    <property type="entry name" value="Ribosomal_Su5_D2-typ_SF"/>
</dbReference>
<dbReference type="RefSeq" id="WP_044346162.1">
    <property type="nucleotide sequence ID" value="NZ_AZAC01000001.1"/>
</dbReference>
<dbReference type="Gene3D" id="3.30.230.10">
    <property type="match status" value="1"/>
</dbReference>
<proteinExistence type="inferred from homology"/>
<feature type="active site" evidence="9">
    <location>
        <position position="134"/>
    </location>
</feature>
<evidence type="ECO:0000256" key="8">
    <source>
        <dbReference type="ARBA" id="ARBA00032554"/>
    </source>
</evidence>
<evidence type="ECO:0000256" key="4">
    <source>
        <dbReference type="ARBA" id="ARBA00022679"/>
    </source>
</evidence>
<feature type="active site" evidence="9">
    <location>
        <position position="10"/>
    </location>
</feature>
<evidence type="ECO:0000259" key="10">
    <source>
        <dbReference type="Pfam" id="PF00288"/>
    </source>
</evidence>
<dbReference type="NCBIfam" id="TIGR00154">
    <property type="entry name" value="ispE"/>
    <property type="match status" value="1"/>
</dbReference>
<dbReference type="GO" id="GO:0016114">
    <property type="term" value="P:terpenoid biosynthetic process"/>
    <property type="evidence" value="ECO:0007669"/>
    <property type="project" value="UniProtKB-UniRule"/>
</dbReference>
<dbReference type="GO" id="GO:0005524">
    <property type="term" value="F:ATP binding"/>
    <property type="evidence" value="ECO:0007669"/>
    <property type="project" value="UniProtKB-UniRule"/>
</dbReference>
<dbReference type="EC" id="2.7.1.148" evidence="2 9"/>
<protein>
    <recommendedName>
        <fullName evidence="3 9">4-diphosphocytidyl-2-C-methyl-D-erythritol kinase</fullName>
        <shortName evidence="9">CMK</shortName>
        <ecNumber evidence="2 9">2.7.1.148</ecNumber>
    </recommendedName>
    <alternativeName>
        <fullName evidence="8 9">4-(cytidine-5'-diphospho)-2-C-methyl-D-erythritol kinase</fullName>
    </alternativeName>
</protein>
<dbReference type="SUPFAM" id="SSF54211">
    <property type="entry name" value="Ribosomal protein S5 domain 2-like"/>
    <property type="match status" value="1"/>
</dbReference>
<keyword evidence="13" id="KW-1185">Reference proteome</keyword>
<keyword evidence="7 9" id="KW-0067">ATP-binding</keyword>
<evidence type="ECO:0000256" key="2">
    <source>
        <dbReference type="ARBA" id="ARBA00012052"/>
    </source>
</evidence>
<evidence type="ECO:0000256" key="6">
    <source>
        <dbReference type="ARBA" id="ARBA00022777"/>
    </source>
</evidence>
<organism evidence="12 13">
    <name type="scientific">Dethiosulfatarculus sandiegensis</name>
    <dbReference type="NCBI Taxonomy" id="1429043"/>
    <lineage>
        <taxon>Bacteria</taxon>
        <taxon>Pseudomonadati</taxon>
        <taxon>Thermodesulfobacteriota</taxon>
        <taxon>Desulfarculia</taxon>
        <taxon>Desulfarculales</taxon>
        <taxon>Desulfarculaceae</taxon>
        <taxon>Dethiosulfatarculus</taxon>
    </lineage>
</organism>
<dbReference type="HAMAP" id="MF_00061">
    <property type="entry name" value="IspE"/>
    <property type="match status" value="1"/>
</dbReference>
<dbReference type="InterPro" id="IPR006204">
    <property type="entry name" value="GHMP_kinase_N_dom"/>
</dbReference>
<name>A0A0D2JJQ7_9BACT</name>
<comment type="pathway">
    <text evidence="9">Isoprenoid biosynthesis; isopentenyl diphosphate biosynthesis via DXP pathway; isopentenyl diphosphate from 1-deoxy-D-xylulose 5-phosphate: step 3/6.</text>
</comment>
<feature type="domain" description="GHMP kinase C-terminal" evidence="11">
    <location>
        <begin position="204"/>
        <end position="267"/>
    </location>
</feature>
<dbReference type="Proteomes" id="UP000032233">
    <property type="component" value="Unassembled WGS sequence"/>
</dbReference>
<feature type="domain" description="GHMP kinase N-terminal" evidence="10">
    <location>
        <begin position="64"/>
        <end position="141"/>
    </location>
</feature>
<evidence type="ECO:0000256" key="9">
    <source>
        <dbReference type="HAMAP-Rule" id="MF_00061"/>
    </source>
</evidence>
<dbReference type="GO" id="GO:0050515">
    <property type="term" value="F:4-(cytidine 5'-diphospho)-2-C-methyl-D-erythritol kinase activity"/>
    <property type="evidence" value="ECO:0007669"/>
    <property type="project" value="UniProtKB-UniRule"/>
</dbReference>
<dbReference type="Gene3D" id="3.30.70.890">
    <property type="entry name" value="GHMP kinase, C-terminal domain"/>
    <property type="match status" value="1"/>
</dbReference>
<dbReference type="AlphaFoldDB" id="A0A0D2JJQ7"/>
<evidence type="ECO:0000313" key="12">
    <source>
        <dbReference type="EMBL" id="KIX15891.1"/>
    </source>
</evidence>
<dbReference type="InParanoid" id="A0A0D2JJQ7"/>
<dbReference type="InterPro" id="IPR013750">
    <property type="entry name" value="GHMP_kinase_C_dom"/>
</dbReference>
<evidence type="ECO:0000259" key="11">
    <source>
        <dbReference type="Pfam" id="PF08544"/>
    </source>
</evidence>
<evidence type="ECO:0000256" key="3">
    <source>
        <dbReference type="ARBA" id="ARBA00017473"/>
    </source>
</evidence>
<dbReference type="InterPro" id="IPR014721">
    <property type="entry name" value="Ribsml_uS5_D2-typ_fold_subgr"/>
</dbReference>
<gene>
    <name evidence="9" type="primary">ispE</name>
    <name evidence="12" type="ORF">X474_01030</name>
</gene>
<evidence type="ECO:0000256" key="7">
    <source>
        <dbReference type="ARBA" id="ARBA00022840"/>
    </source>
</evidence>
<dbReference type="Pfam" id="PF00288">
    <property type="entry name" value="GHMP_kinases_N"/>
    <property type="match status" value="1"/>
</dbReference>
<dbReference type="Pfam" id="PF08544">
    <property type="entry name" value="GHMP_kinases_C"/>
    <property type="match status" value="1"/>
</dbReference>
<dbReference type="FunCoup" id="A0A0D2JJQ7">
    <property type="interactions" value="281"/>
</dbReference>
<dbReference type="STRING" id="1429043.X474_01030"/>
<dbReference type="EMBL" id="AZAC01000001">
    <property type="protein sequence ID" value="KIX15891.1"/>
    <property type="molecule type" value="Genomic_DNA"/>
</dbReference>
<feature type="binding site" evidence="9">
    <location>
        <begin position="92"/>
        <end position="102"/>
    </location>
    <ligand>
        <name>ATP</name>
        <dbReference type="ChEBI" id="CHEBI:30616"/>
    </ligand>
</feature>
<dbReference type="PANTHER" id="PTHR43527:SF2">
    <property type="entry name" value="4-DIPHOSPHOCYTIDYL-2-C-METHYL-D-ERYTHRITOL KINASE, CHLOROPLASTIC"/>
    <property type="match status" value="1"/>
</dbReference>
<keyword evidence="6 9" id="KW-0418">Kinase</keyword>
<evidence type="ECO:0000313" key="13">
    <source>
        <dbReference type="Proteomes" id="UP000032233"/>
    </source>
</evidence>
<dbReference type="InterPro" id="IPR036554">
    <property type="entry name" value="GHMP_kinase_C_sf"/>
</dbReference>
<dbReference type="PATRIC" id="fig|1429043.3.peg.220"/>
<dbReference type="PANTHER" id="PTHR43527">
    <property type="entry name" value="4-DIPHOSPHOCYTIDYL-2-C-METHYL-D-ERYTHRITOL KINASE, CHLOROPLASTIC"/>
    <property type="match status" value="1"/>
</dbReference>
<comment type="similarity">
    <text evidence="1 9">Belongs to the GHMP kinase family. IspE subfamily.</text>
</comment>
<evidence type="ECO:0000256" key="5">
    <source>
        <dbReference type="ARBA" id="ARBA00022741"/>
    </source>
</evidence>
<dbReference type="SUPFAM" id="SSF55060">
    <property type="entry name" value="GHMP Kinase, C-terminal domain"/>
    <property type="match status" value="1"/>
</dbReference>
<dbReference type="PIRSF" id="PIRSF010376">
    <property type="entry name" value="IspE"/>
    <property type="match status" value="1"/>
</dbReference>
<dbReference type="GO" id="GO:0019288">
    <property type="term" value="P:isopentenyl diphosphate biosynthetic process, methylerythritol 4-phosphate pathway"/>
    <property type="evidence" value="ECO:0007669"/>
    <property type="project" value="UniProtKB-UniRule"/>
</dbReference>
<sequence length="281" mass="30024">MKLDIFAPAKVNLFLSITGKRADGYHELVTVMQPLSIGDNLTIDTDSKELSFACNQKELAGEDNLVVRAARAWSRASGIKLTARFYLQKNTPVAAGLGGGSSDAAACLVGLNSLHNMPLSSQELAALAVKLGADVPFFLAGAPAICSGIGEKVSLLADFPELHYVLLNPGYPVSTQVIYKKYDLSWTKPKIRNRIGLSPHKGQSWANFLFNDLERVTLKEHPGLADIKQAILASGARGCLISGSGPTVFGVYPGKEEACRAANRLREMNLGWVAACKGLPG</sequence>